<evidence type="ECO:0000313" key="8">
    <source>
        <dbReference type="EMBL" id="EEA08557.1"/>
    </source>
</evidence>
<keyword evidence="6 8" id="KW-0378">Hydrolase</keyword>
<dbReference type="PANTHER" id="PTHR23078">
    <property type="entry name" value="VESICULAR-FUSION PROTEIN NSF"/>
    <property type="match status" value="1"/>
</dbReference>
<feature type="domain" description="AAA+ ATPase" evidence="7">
    <location>
        <begin position="540"/>
        <end position="661"/>
    </location>
</feature>
<dbReference type="InterPro" id="IPR039812">
    <property type="entry name" value="Vesicle-fus_ATPase"/>
</dbReference>
<keyword evidence="6" id="KW-0963">Cytoplasm</keyword>
<dbReference type="SUPFAM" id="SSF50692">
    <property type="entry name" value="ADC-like"/>
    <property type="match status" value="1"/>
</dbReference>
<comment type="function">
    <text evidence="6">Required for vesicle-mediated transport. Catalyzes the fusion of transport vesicles within the Golgi cisternae. Is also required for transport from the endoplasmic reticulum to the Golgi stack. Seems to function as a fusion protein required for the delivery of cargo proteins to all compartments of the Golgi stack independent of vesicle origin.</text>
</comment>
<dbReference type="InterPro" id="IPR003593">
    <property type="entry name" value="AAA+_ATPase"/>
</dbReference>
<evidence type="ECO:0000313" key="9">
    <source>
        <dbReference type="Proteomes" id="UP000001460"/>
    </source>
</evidence>
<dbReference type="InterPro" id="IPR041569">
    <property type="entry name" value="AAA_lid_3"/>
</dbReference>
<evidence type="ECO:0000256" key="5">
    <source>
        <dbReference type="ARBA" id="ARBA00022927"/>
    </source>
</evidence>
<keyword evidence="4 6" id="KW-0067">ATP-binding</keyword>
<evidence type="ECO:0000256" key="3">
    <source>
        <dbReference type="ARBA" id="ARBA00022741"/>
    </source>
</evidence>
<dbReference type="SMART" id="SM00382">
    <property type="entry name" value="AAA"/>
    <property type="match status" value="2"/>
</dbReference>
<dbReference type="Proteomes" id="UP000001460">
    <property type="component" value="Unassembled WGS sequence"/>
</dbReference>
<protein>
    <recommendedName>
        <fullName evidence="6">Vesicle-fusing ATPase</fullName>
        <ecNumber evidence="6">3.6.4.6</ecNumber>
    </recommendedName>
</protein>
<dbReference type="Gene3D" id="1.10.8.60">
    <property type="match status" value="1"/>
</dbReference>
<dbReference type="GO" id="GO:0046872">
    <property type="term" value="F:metal ion binding"/>
    <property type="evidence" value="ECO:0007669"/>
    <property type="project" value="UniProtKB-UniRule"/>
</dbReference>
<evidence type="ECO:0000256" key="4">
    <source>
        <dbReference type="ARBA" id="ARBA00022840"/>
    </source>
</evidence>
<dbReference type="InterPro" id="IPR003960">
    <property type="entry name" value="ATPase_AAA_CS"/>
</dbReference>
<dbReference type="EMBL" id="DS989742">
    <property type="protein sequence ID" value="EEA08557.1"/>
    <property type="molecule type" value="Genomic_DNA"/>
</dbReference>
<dbReference type="Pfam" id="PF17862">
    <property type="entry name" value="AAA_lid_3"/>
    <property type="match status" value="1"/>
</dbReference>
<keyword evidence="9" id="KW-1185">Reference proteome</keyword>
<dbReference type="VEuPathDB" id="CryptoDB:CMU_030460"/>
<comment type="catalytic activity">
    <reaction evidence="6">
        <text>ATP + H2O = ADP + phosphate + H(+)</text>
        <dbReference type="Rhea" id="RHEA:13065"/>
        <dbReference type="ChEBI" id="CHEBI:15377"/>
        <dbReference type="ChEBI" id="CHEBI:15378"/>
        <dbReference type="ChEBI" id="CHEBI:30616"/>
        <dbReference type="ChEBI" id="CHEBI:43474"/>
        <dbReference type="ChEBI" id="CHEBI:456216"/>
        <dbReference type="EC" id="3.6.4.6"/>
    </reaction>
</comment>
<dbReference type="GeneID" id="6998052"/>
<dbReference type="FunFam" id="3.40.50.300:FF:000187">
    <property type="entry name" value="Vesicular-fusion ATPase SEC18"/>
    <property type="match status" value="1"/>
</dbReference>
<dbReference type="FunFam" id="3.40.50.300:FF:000166">
    <property type="entry name" value="vesicle-fusing ATPase isoform X1"/>
    <property type="match status" value="1"/>
</dbReference>
<dbReference type="RefSeq" id="XP_002142906.1">
    <property type="nucleotide sequence ID" value="XM_002142870.1"/>
</dbReference>
<gene>
    <name evidence="8" type="ORF">CMU_030460</name>
</gene>
<dbReference type="STRING" id="441375.B6AK16"/>
<dbReference type="Gene3D" id="2.40.40.20">
    <property type="match status" value="1"/>
</dbReference>
<keyword evidence="5 6" id="KW-0653">Protein transport</keyword>
<comment type="subcellular location">
    <subcellularLocation>
        <location evidence="6">Cytoplasm</location>
    </subcellularLocation>
</comment>
<dbReference type="SUPFAM" id="SSF52540">
    <property type="entry name" value="P-loop containing nucleoside triphosphate hydrolases"/>
    <property type="match status" value="2"/>
</dbReference>
<proteinExistence type="inferred from homology"/>
<dbReference type="eggNOG" id="KOG0741">
    <property type="taxonomic scope" value="Eukaryota"/>
</dbReference>
<keyword evidence="3 6" id="KW-0547">Nucleotide-binding</keyword>
<evidence type="ECO:0000259" key="7">
    <source>
        <dbReference type="SMART" id="SM00382"/>
    </source>
</evidence>
<dbReference type="FunFam" id="1.10.8.60:FF:000115">
    <property type="entry name" value="N-ethylmaleimide-sensitive fusion protein, putative"/>
    <property type="match status" value="1"/>
</dbReference>
<dbReference type="Pfam" id="PF00004">
    <property type="entry name" value="AAA"/>
    <property type="match status" value="2"/>
</dbReference>
<dbReference type="OMA" id="RGMICND"/>
<dbReference type="GO" id="GO:0006891">
    <property type="term" value="P:intra-Golgi vesicle-mediated transport"/>
    <property type="evidence" value="ECO:0007669"/>
    <property type="project" value="TreeGrafter"/>
</dbReference>
<dbReference type="PROSITE" id="PS00674">
    <property type="entry name" value="AAA"/>
    <property type="match status" value="1"/>
</dbReference>
<feature type="domain" description="AAA+ ATPase" evidence="7">
    <location>
        <begin position="259"/>
        <end position="407"/>
    </location>
</feature>
<keyword evidence="6" id="KW-0460">Magnesium</keyword>
<name>B6AK16_CRYMR</name>
<dbReference type="GO" id="GO:0005524">
    <property type="term" value="F:ATP binding"/>
    <property type="evidence" value="ECO:0007669"/>
    <property type="project" value="UniProtKB-UniRule"/>
</dbReference>
<dbReference type="InterPro" id="IPR003959">
    <property type="entry name" value="ATPase_AAA_core"/>
</dbReference>
<dbReference type="AlphaFoldDB" id="B6AK16"/>
<sequence>MSVKLIANNLPAQALASTNFAYVSWNVYKSLINSLPNISNNDQLRVSVKNLILNIEADERISDGEIALNRLHRQSAKIELREVLNISIVTEFSYNNNANKLAGNIVLEVDMFVECSKPLILKEIDFIPRLIEQLNGQVLATQQLIPFYHKDTDLLFLLTVKKIIPLSRLLQKCDKDDKFDFSEYGLVGNSTNFELTSSSSGKVRFSNDNKMSPLIFHHNFNFNDIGIGGLNEEFATIFRRAFASRVIPPMILNELGIHHVKGMLLYGPPGTGKTLIARQIAKVLKAREPKIVNGPEILNKYVGQSEENIRNLFYEAEEEYRQKGDFSALHIIILDEIDAICKSRGTSNTVGSGVSDSIVNQLLSKIDGVNSINNILLIGMTNRLDLIDEALLRPGRFEVHIEIGLPNKSGRHEILEIHTKQMRENHRLAADVCLLELADKTKNFSGAEIEGLVRAATSFAFQRHIDMEDITKPVDTQNIQINNDDFMAALKEVKPAFGINEEELLSLMPRGIITLGTNSQHVMELLERLTSQVKTDKNTNTLSILLHGERGAGKSALASYVASFAEFPFTKLITPSQFIGLNELNKSMILSKIFDNAYKSDISCIILDDIERLIDYTPIGPRFSNSILQTLMVLIKQTTPKNRKLFIIATTSEFQFIGTCGLSNIFSVVLEIPCVPPNDVPKVLTYYQNDNFPQYEIQKVSQSLHSSYPIKKLIFALDVTEHSCKEETITANSFLENLNDIIF</sequence>
<keyword evidence="6" id="KW-0479">Metal-binding</keyword>
<dbReference type="GO" id="GO:0005795">
    <property type="term" value="C:Golgi stack"/>
    <property type="evidence" value="ECO:0007669"/>
    <property type="project" value="TreeGrafter"/>
</dbReference>
<evidence type="ECO:0000256" key="6">
    <source>
        <dbReference type="RuleBase" id="RU367045"/>
    </source>
</evidence>
<evidence type="ECO:0000256" key="1">
    <source>
        <dbReference type="ARBA" id="ARBA00006914"/>
    </source>
</evidence>
<reference evidence="8" key="1">
    <citation type="submission" date="2008-06" db="EMBL/GenBank/DDBJ databases">
        <authorList>
            <person name="Lorenzi H."/>
            <person name="Inman J."/>
            <person name="Miller J."/>
            <person name="Schobel S."/>
            <person name="Amedeo P."/>
            <person name="Caler E.V."/>
            <person name="da Silva J."/>
        </authorList>
    </citation>
    <scope>NUCLEOTIDE SEQUENCE [LARGE SCALE GENOMIC DNA]</scope>
    <source>
        <strain evidence="8">RN66</strain>
    </source>
</reference>
<comment type="cofactor">
    <cofactor evidence="6">
        <name>Mg(2+)</name>
        <dbReference type="ChEBI" id="CHEBI:18420"/>
    </cofactor>
    <text evidence="6">Binds 1 Mg(2+) ion per subunit.</text>
</comment>
<accession>B6AK16</accession>
<keyword evidence="2 6" id="KW-0813">Transport</keyword>
<organism evidence="8 9">
    <name type="scientific">Cryptosporidium muris (strain RN66)</name>
    <dbReference type="NCBI Taxonomy" id="441375"/>
    <lineage>
        <taxon>Eukaryota</taxon>
        <taxon>Sar</taxon>
        <taxon>Alveolata</taxon>
        <taxon>Apicomplexa</taxon>
        <taxon>Conoidasida</taxon>
        <taxon>Coccidia</taxon>
        <taxon>Eucoccidiorida</taxon>
        <taxon>Eimeriorina</taxon>
        <taxon>Cryptosporidiidae</taxon>
        <taxon>Cryptosporidium</taxon>
    </lineage>
</organism>
<dbReference type="InterPro" id="IPR027417">
    <property type="entry name" value="P-loop_NTPase"/>
</dbReference>
<dbReference type="EC" id="3.6.4.6" evidence="6"/>
<dbReference type="Gene3D" id="3.40.50.300">
    <property type="entry name" value="P-loop containing nucleotide triphosphate hydrolases"/>
    <property type="match status" value="2"/>
</dbReference>
<keyword evidence="6" id="KW-0931">ER-Golgi transport</keyword>
<dbReference type="GO" id="GO:0016887">
    <property type="term" value="F:ATP hydrolysis activity"/>
    <property type="evidence" value="ECO:0007669"/>
    <property type="project" value="InterPro"/>
</dbReference>
<dbReference type="InterPro" id="IPR009010">
    <property type="entry name" value="Asp_de-COase-like_dom_sf"/>
</dbReference>
<dbReference type="PANTHER" id="PTHR23078:SF3">
    <property type="entry name" value="VESICLE-FUSING ATPASE"/>
    <property type="match status" value="1"/>
</dbReference>
<comment type="similarity">
    <text evidence="1 6">Belongs to the AAA ATPase family.</text>
</comment>
<dbReference type="GO" id="GO:0035494">
    <property type="term" value="P:SNARE complex disassembly"/>
    <property type="evidence" value="ECO:0007669"/>
    <property type="project" value="InterPro"/>
</dbReference>
<dbReference type="GO" id="GO:0043001">
    <property type="term" value="P:Golgi to plasma membrane protein transport"/>
    <property type="evidence" value="ECO:0007669"/>
    <property type="project" value="TreeGrafter"/>
</dbReference>
<dbReference type="OrthoDB" id="9982946at2759"/>
<evidence type="ECO:0000256" key="2">
    <source>
        <dbReference type="ARBA" id="ARBA00022448"/>
    </source>
</evidence>